<accession>A0A2K9MFX7</accession>
<keyword evidence="3" id="KW-0812">Transmembrane</keyword>
<dbReference type="RefSeq" id="WP_101499884.1">
    <property type="nucleotide sequence ID" value="NZ_CP025583.1"/>
</dbReference>
<keyword evidence="3" id="KW-0472">Membrane</keyword>
<protein>
    <submittedName>
        <fullName evidence="4">C-type cytochrome biogenesis protein CcmI</fullName>
    </submittedName>
</protein>
<proteinExistence type="predicted"/>
<evidence type="ECO:0000313" key="4">
    <source>
        <dbReference type="EMBL" id="AUM74538.1"/>
    </source>
</evidence>
<keyword evidence="3" id="KW-1133">Transmembrane helix</keyword>
<dbReference type="InterPro" id="IPR051263">
    <property type="entry name" value="C-type_cytochrome_biogenesis"/>
</dbReference>
<keyword evidence="2" id="KW-0201">Cytochrome c-type biogenesis</keyword>
<dbReference type="PANTHER" id="PTHR47870:SF1">
    <property type="entry name" value="CYTOCHROME C-TYPE BIOGENESIS PROTEIN CCMH"/>
    <property type="match status" value="1"/>
</dbReference>
<sequence length="412" mass="44113">MFFWLIAIALTLIVALAVLQPFWRSGAGLAEPAAAYDLRVYRDQLAEVDRDLKRGILDAADAERLRTEIGRKILDADRALSRQLTTPRAVARHAAAPALILLALSVLAVGLYLRLGVPGLPDMGLSTRIAQSEASYASRPSQQEAEARLAEAAGVPALTPPADPQFVDLIEKLRQAVAQRPDDPQGLALLARNEARLGNLAAARSAQQHLIEVLGPNASAADHAFLAGLMTEAAGGVITPETEAVIARALQADPRDPQALYMTGLLQIQNGRPDRAFPIWRDLLEASPPDTPWAVAIRGMIRDVAWLAGQPDYVPPATEAPGPDSEQVQAASELSAEDRQQMIQGMVSQLEDRLSAEGGPAEDWARLITSLAVLGEQDRARAIHAEALTRFKDRPDDLATIEAAGRQAGIAG</sequence>
<dbReference type="PANTHER" id="PTHR47870">
    <property type="entry name" value="CYTOCHROME C-TYPE BIOGENESIS PROTEIN CCMH"/>
    <property type="match status" value="1"/>
</dbReference>
<dbReference type="KEGG" id="paru:CYR75_09825"/>
<evidence type="ECO:0000256" key="3">
    <source>
        <dbReference type="SAM" id="Phobius"/>
    </source>
</evidence>
<dbReference type="InterPro" id="IPR011990">
    <property type="entry name" value="TPR-like_helical_dom_sf"/>
</dbReference>
<name>A0A2K9MFX7_9RHOB</name>
<dbReference type="EMBL" id="CP025583">
    <property type="protein sequence ID" value="AUM74538.1"/>
    <property type="molecule type" value="Genomic_DNA"/>
</dbReference>
<comment type="subcellular location">
    <subcellularLocation>
        <location evidence="1">Cell envelope</location>
    </subcellularLocation>
</comment>
<organism evidence="4 5">
    <name type="scientific">Paracoccus jeotgali</name>
    <dbReference type="NCBI Taxonomy" id="2065379"/>
    <lineage>
        <taxon>Bacteria</taxon>
        <taxon>Pseudomonadati</taxon>
        <taxon>Pseudomonadota</taxon>
        <taxon>Alphaproteobacteria</taxon>
        <taxon>Rhodobacterales</taxon>
        <taxon>Paracoccaceae</taxon>
        <taxon>Paracoccus</taxon>
    </lineage>
</organism>
<dbReference type="GO" id="GO:0017004">
    <property type="term" value="P:cytochrome complex assembly"/>
    <property type="evidence" value="ECO:0007669"/>
    <property type="project" value="UniProtKB-KW"/>
</dbReference>
<dbReference type="NCBIfam" id="TIGR03142">
    <property type="entry name" value="cytochro_ccmI"/>
    <property type="match status" value="1"/>
</dbReference>
<evidence type="ECO:0000256" key="1">
    <source>
        <dbReference type="ARBA" id="ARBA00004196"/>
    </source>
</evidence>
<dbReference type="InterPro" id="IPR017560">
    <property type="entry name" value="Cyt_c_biogenesis_CcmI"/>
</dbReference>
<reference evidence="5" key="1">
    <citation type="submission" date="2017-12" db="EMBL/GenBank/DDBJ databases">
        <title>Genomic analysis of Paracoccus sp. CBA4604.</title>
        <authorList>
            <person name="Roh S.W."/>
            <person name="Kim J.Y."/>
            <person name="Kim J.S."/>
        </authorList>
    </citation>
    <scope>NUCLEOTIDE SEQUENCE [LARGE SCALE GENOMIC DNA]</scope>
    <source>
        <strain evidence="5">CBA4604</strain>
    </source>
</reference>
<dbReference type="Proteomes" id="UP000234882">
    <property type="component" value="Chromosome"/>
</dbReference>
<dbReference type="SUPFAM" id="SSF48452">
    <property type="entry name" value="TPR-like"/>
    <property type="match status" value="2"/>
</dbReference>
<feature type="transmembrane region" description="Helical" evidence="3">
    <location>
        <begin position="94"/>
        <end position="113"/>
    </location>
</feature>
<dbReference type="GO" id="GO:0030313">
    <property type="term" value="C:cell envelope"/>
    <property type="evidence" value="ECO:0007669"/>
    <property type="project" value="UniProtKB-SubCell"/>
</dbReference>
<dbReference type="AlphaFoldDB" id="A0A2K9MFX7"/>
<keyword evidence="5" id="KW-1185">Reference proteome</keyword>
<gene>
    <name evidence="4" type="primary">ccmI</name>
    <name evidence="4" type="ORF">CYR75_09825</name>
</gene>
<dbReference type="Gene3D" id="1.25.40.10">
    <property type="entry name" value="Tetratricopeptide repeat domain"/>
    <property type="match status" value="1"/>
</dbReference>
<dbReference type="OrthoDB" id="9815847at2"/>
<dbReference type="GO" id="GO:0005886">
    <property type="term" value="C:plasma membrane"/>
    <property type="evidence" value="ECO:0007669"/>
    <property type="project" value="TreeGrafter"/>
</dbReference>
<evidence type="ECO:0000313" key="5">
    <source>
        <dbReference type="Proteomes" id="UP000234882"/>
    </source>
</evidence>
<evidence type="ECO:0000256" key="2">
    <source>
        <dbReference type="ARBA" id="ARBA00022748"/>
    </source>
</evidence>